<reference evidence="2 3" key="1">
    <citation type="journal article" date="2014" name="Nat. Commun.">
        <title>Multiple recent horizontal transfers of a large genomic region in cheese making fungi.</title>
        <authorList>
            <person name="Cheeseman K."/>
            <person name="Ropars J."/>
            <person name="Renault P."/>
            <person name="Dupont J."/>
            <person name="Gouzy J."/>
            <person name="Branca A."/>
            <person name="Abraham A.L."/>
            <person name="Ceppi M."/>
            <person name="Conseiller E."/>
            <person name="Debuchy R."/>
            <person name="Malagnac F."/>
            <person name="Goarin A."/>
            <person name="Silar P."/>
            <person name="Lacoste S."/>
            <person name="Sallet E."/>
            <person name="Bensimon A."/>
            <person name="Giraud T."/>
            <person name="Brygoo Y."/>
        </authorList>
    </citation>
    <scope>NUCLEOTIDE SEQUENCE [LARGE SCALE GENOMIC DNA]</scope>
    <source>
        <strain evidence="3">FM 013</strain>
    </source>
</reference>
<dbReference type="InterPro" id="IPR002347">
    <property type="entry name" value="SDR_fam"/>
</dbReference>
<accession>A0A0G4P5L1</accession>
<dbReference type="PANTHER" id="PTHR43431">
    <property type="entry name" value="OXIDOREDUCTASE, SHORT CHAIN DEHYDROGENASE/REDUCTASE FAMILY (AFU_ORTHOLOGUE AFUA_5G14000)"/>
    <property type="match status" value="1"/>
</dbReference>
<dbReference type="SUPFAM" id="SSF51735">
    <property type="entry name" value="NAD(P)-binding Rossmann-fold domains"/>
    <property type="match status" value="1"/>
</dbReference>
<keyword evidence="3" id="KW-1185">Reference proteome</keyword>
<dbReference type="Pfam" id="PF00106">
    <property type="entry name" value="adh_short"/>
    <property type="match status" value="1"/>
</dbReference>
<dbReference type="AlphaFoldDB" id="A0A0G4P5L1"/>
<dbReference type="InterPro" id="IPR013103">
    <property type="entry name" value="RVT_2"/>
</dbReference>
<protein>
    <submittedName>
        <fullName evidence="2">Short-chain dehydrogenase/reductase SDR</fullName>
    </submittedName>
</protein>
<gene>
    <name evidence="2" type="ORF">PCAMFM013_S006g000104</name>
</gene>
<proteinExistence type="predicted"/>
<evidence type="ECO:0000313" key="2">
    <source>
        <dbReference type="EMBL" id="CRL21564.1"/>
    </source>
</evidence>
<dbReference type="Gene3D" id="3.40.50.720">
    <property type="entry name" value="NAD(P)-binding Rossmann-like Domain"/>
    <property type="match status" value="1"/>
</dbReference>
<dbReference type="Pfam" id="PF07727">
    <property type="entry name" value="RVT_2"/>
    <property type="match status" value="1"/>
</dbReference>
<feature type="domain" description="Reverse transcriptase Ty1/copia-type" evidence="1">
    <location>
        <begin position="123"/>
        <end position="266"/>
    </location>
</feature>
<sequence>MASKALAIIAGVGPGTGASIARKFAKSYSVVVLARNPDNYNPVVQEINSSGGQAIGISTDVSDSKSVNAAFDKIQAEYPSSKARWVVCGNHQKKNEDSIFYAPVISNTLVNVIFTLIAHASREEEEILYVMQPLGIEYSEPEIGPKGWVCQLNQALYGLRDSAKLWNDDLNAKLEAIGFVPLDDDPCVYIKGTGSTAWFLIEVEQIFQDVRSQFEVKDMGEPSGFLGSGIQRNYQNRTVTISQQAYTEEILRLAEIQNCKATPIPLSSSWVWDDDNEDPETLLYGKDQTKYCALVDRLNWLALETRPDIKFADMKLQHRGASPTESEAYST</sequence>
<evidence type="ECO:0000313" key="3">
    <source>
        <dbReference type="Proteomes" id="UP000053732"/>
    </source>
</evidence>
<dbReference type="EMBL" id="HG793139">
    <property type="protein sequence ID" value="CRL21564.1"/>
    <property type="molecule type" value="Genomic_DNA"/>
</dbReference>
<dbReference type="Proteomes" id="UP000053732">
    <property type="component" value="Unassembled WGS sequence"/>
</dbReference>
<dbReference type="InterPro" id="IPR036291">
    <property type="entry name" value="NAD(P)-bd_dom_sf"/>
</dbReference>
<evidence type="ECO:0000259" key="1">
    <source>
        <dbReference type="Pfam" id="PF07727"/>
    </source>
</evidence>
<organism evidence="2 3">
    <name type="scientific">Penicillium camemberti (strain FM 013)</name>
    <dbReference type="NCBI Taxonomy" id="1429867"/>
    <lineage>
        <taxon>Eukaryota</taxon>
        <taxon>Fungi</taxon>
        <taxon>Dikarya</taxon>
        <taxon>Ascomycota</taxon>
        <taxon>Pezizomycotina</taxon>
        <taxon>Eurotiomycetes</taxon>
        <taxon>Eurotiomycetidae</taxon>
        <taxon>Eurotiales</taxon>
        <taxon>Aspergillaceae</taxon>
        <taxon>Penicillium</taxon>
    </lineage>
</organism>
<name>A0A0G4P5L1_PENC3</name>
<dbReference type="STRING" id="1429867.A0A0G4P5L1"/>
<dbReference type="PANTHER" id="PTHR43431:SF7">
    <property type="entry name" value="OXIDOREDUCTASE, SHORT CHAIN DEHYDROGENASE_REDUCTASE FAMILY (AFU_ORTHOLOGUE AFUA_5G14000)"/>
    <property type="match status" value="1"/>
</dbReference>